<keyword evidence="3" id="KW-1185">Reference proteome</keyword>
<accession>A0ABP3U0L5</accession>
<dbReference type="Proteomes" id="UP001500339">
    <property type="component" value="Unassembled WGS sequence"/>
</dbReference>
<evidence type="ECO:0000259" key="1">
    <source>
        <dbReference type="Pfam" id="PF14261"/>
    </source>
</evidence>
<evidence type="ECO:0000313" key="2">
    <source>
        <dbReference type="EMBL" id="GAA0719843.1"/>
    </source>
</evidence>
<name>A0ABP3U0L5_9CLOT</name>
<dbReference type="EMBL" id="BAAACF010000001">
    <property type="protein sequence ID" value="GAA0719843.1"/>
    <property type="molecule type" value="Genomic_DNA"/>
</dbReference>
<dbReference type="InterPro" id="IPR025587">
    <property type="entry name" value="DUF4351"/>
</dbReference>
<protein>
    <submittedName>
        <fullName evidence="2">DUF4351 domain-containing protein</fullName>
    </submittedName>
</protein>
<feature type="domain" description="DUF4351" evidence="1">
    <location>
        <begin position="23"/>
        <end position="80"/>
    </location>
</feature>
<gene>
    <name evidence="2" type="ORF">GCM10008905_08390</name>
</gene>
<sequence>MTEIGKMLREDGVKEGIKEGMKKGKEEGKAEILIKQLIKKFKAIPEEYKENIKKLDEETIDVIATDIFDIETLDELEKYFK</sequence>
<reference evidence="3" key="1">
    <citation type="journal article" date="2019" name="Int. J. Syst. Evol. Microbiol.">
        <title>The Global Catalogue of Microorganisms (GCM) 10K type strain sequencing project: providing services to taxonomists for standard genome sequencing and annotation.</title>
        <authorList>
            <consortium name="The Broad Institute Genomics Platform"/>
            <consortium name="The Broad Institute Genome Sequencing Center for Infectious Disease"/>
            <person name="Wu L."/>
            <person name="Ma J."/>
        </authorList>
    </citation>
    <scope>NUCLEOTIDE SEQUENCE [LARGE SCALE GENOMIC DNA]</scope>
    <source>
        <strain evidence="3">JCM 1405</strain>
    </source>
</reference>
<dbReference type="PANTHER" id="PTHR35586">
    <property type="entry name" value="SLL1691 PROTEIN"/>
    <property type="match status" value="1"/>
</dbReference>
<dbReference type="RefSeq" id="WP_343766995.1">
    <property type="nucleotide sequence ID" value="NZ_BAAACF010000001.1"/>
</dbReference>
<comment type="caution">
    <text evidence="2">The sequence shown here is derived from an EMBL/GenBank/DDBJ whole genome shotgun (WGS) entry which is preliminary data.</text>
</comment>
<organism evidence="2 3">
    <name type="scientific">Clostridium malenominatum</name>
    <dbReference type="NCBI Taxonomy" id="1539"/>
    <lineage>
        <taxon>Bacteria</taxon>
        <taxon>Bacillati</taxon>
        <taxon>Bacillota</taxon>
        <taxon>Clostridia</taxon>
        <taxon>Eubacteriales</taxon>
        <taxon>Clostridiaceae</taxon>
        <taxon>Clostridium</taxon>
    </lineage>
</organism>
<proteinExistence type="predicted"/>
<dbReference type="Pfam" id="PF14261">
    <property type="entry name" value="DUF4351"/>
    <property type="match status" value="1"/>
</dbReference>
<evidence type="ECO:0000313" key="3">
    <source>
        <dbReference type="Proteomes" id="UP001500339"/>
    </source>
</evidence>
<dbReference type="PANTHER" id="PTHR35586:SF1">
    <property type="entry name" value="SLL1691 PROTEIN"/>
    <property type="match status" value="1"/>
</dbReference>